<sequence>MAQNFNDKQIGIQASGRLTAALRGKTRGFANHYNGVSREKSLREATAVPRYKNYGLVRNGNRNTYLRAISLKMSKHGYIRHYGVDVSRSAGSRERNGTVYHFRNHMMKQTAKPFIDEVIRRSGVVNFVSEKIAESRGEEIAQNLAVSISNFQRS</sequence>
<dbReference type="EMBL" id="JBELPY010000009">
    <property type="protein sequence ID" value="MFL9834979.1"/>
    <property type="molecule type" value="Genomic_DNA"/>
</dbReference>
<gene>
    <name evidence="1" type="ORF">ABS765_13195</name>
</gene>
<evidence type="ECO:0000313" key="1">
    <source>
        <dbReference type="EMBL" id="MFL9834979.1"/>
    </source>
</evidence>
<keyword evidence="2" id="KW-1185">Reference proteome</keyword>
<dbReference type="Proteomes" id="UP001629058">
    <property type="component" value="Unassembled WGS sequence"/>
</dbReference>
<evidence type="ECO:0000313" key="2">
    <source>
        <dbReference type="Proteomes" id="UP001629058"/>
    </source>
</evidence>
<name>A0ABW8Y4W8_9FLAO</name>
<dbReference type="RefSeq" id="WP_408091280.1">
    <property type="nucleotide sequence ID" value="NZ_JBELPY010000009.1"/>
</dbReference>
<accession>A0ABW8Y4W8</accession>
<proteinExistence type="predicted"/>
<comment type="caution">
    <text evidence="1">The sequence shown here is derived from an EMBL/GenBank/DDBJ whole genome shotgun (WGS) entry which is preliminary data.</text>
</comment>
<organism evidence="1 2">
    <name type="scientific">Chryseobacterium terrae</name>
    <dbReference type="NCBI Taxonomy" id="3163299"/>
    <lineage>
        <taxon>Bacteria</taxon>
        <taxon>Pseudomonadati</taxon>
        <taxon>Bacteroidota</taxon>
        <taxon>Flavobacteriia</taxon>
        <taxon>Flavobacteriales</taxon>
        <taxon>Weeksellaceae</taxon>
        <taxon>Chryseobacterium group</taxon>
        <taxon>Chryseobacterium</taxon>
    </lineage>
</organism>
<protein>
    <submittedName>
        <fullName evidence="1">Uncharacterized protein</fullName>
    </submittedName>
</protein>
<reference evidence="1 2" key="1">
    <citation type="submission" date="2024-06" db="EMBL/GenBank/DDBJ databases">
        <authorList>
            <person name="Kaempfer P."/>
            <person name="Viver T."/>
        </authorList>
    </citation>
    <scope>NUCLEOTIDE SEQUENCE [LARGE SCALE GENOMIC DNA]</scope>
    <source>
        <strain evidence="1 2">ST-37</strain>
    </source>
</reference>